<feature type="domain" description="CCHC-type" evidence="2">
    <location>
        <begin position="86"/>
        <end position="102"/>
    </location>
</feature>
<dbReference type="GO" id="GO:0008270">
    <property type="term" value="F:zinc ion binding"/>
    <property type="evidence" value="ECO:0007669"/>
    <property type="project" value="InterPro"/>
</dbReference>
<evidence type="ECO:0000259" key="2">
    <source>
        <dbReference type="SMART" id="SM00343"/>
    </source>
</evidence>
<dbReference type="SMART" id="SM00343">
    <property type="entry name" value="ZnF_C2HC"/>
    <property type="match status" value="2"/>
</dbReference>
<dbReference type="InterPro" id="IPR001878">
    <property type="entry name" value="Znf_CCHC"/>
</dbReference>
<feature type="domain" description="CCHC-type" evidence="2">
    <location>
        <begin position="107"/>
        <end position="121"/>
    </location>
</feature>
<protein>
    <recommendedName>
        <fullName evidence="2">CCHC-type domain-containing protein</fullName>
    </recommendedName>
</protein>
<feature type="compositionally biased region" description="Low complexity" evidence="1">
    <location>
        <begin position="53"/>
        <end position="73"/>
    </location>
</feature>
<evidence type="ECO:0000313" key="4">
    <source>
        <dbReference type="Proteomes" id="UP001497516"/>
    </source>
</evidence>
<dbReference type="SUPFAM" id="SSF57756">
    <property type="entry name" value="Retrovirus zinc finger-like domains"/>
    <property type="match status" value="1"/>
</dbReference>
<keyword evidence="4" id="KW-1185">Reference proteome</keyword>
<dbReference type="Gene3D" id="4.10.60.10">
    <property type="entry name" value="Zinc finger, CCHC-type"/>
    <property type="match status" value="1"/>
</dbReference>
<dbReference type="AlphaFoldDB" id="A0AAV2EN62"/>
<gene>
    <name evidence="3" type="ORF">LTRI10_LOCUS28366</name>
</gene>
<dbReference type="Proteomes" id="UP001497516">
    <property type="component" value="Chromosome 5"/>
</dbReference>
<sequence length="173" mass="18533">MRAGLLSRNIATVEAALPELTREERQIQTQATVDTHFHDANAAFAATAARRYTPPSAAGGSSSSGGARPALASRPQFVSPPSGDIRCHYCQEPGHIQPHCRTRNLYTYCKRTGHIILDCPRLKNLHPRTNGATGYHGSSGPSFAVQPTHVAAASVVPTRLSPESLDTLLQQAL</sequence>
<reference evidence="3 4" key="1">
    <citation type="submission" date="2024-04" db="EMBL/GenBank/DDBJ databases">
        <authorList>
            <person name="Fracassetti M."/>
        </authorList>
    </citation>
    <scope>NUCLEOTIDE SEQUENCE [LARGE SCALE GENOMIC DNA]</scope>
</reference>
<accession>A0AAV2EN62</accession>
<dbReference type="InterPro" id="IPR036875">
    <property type="entry name" value="Znf_CCHC_sf"/>
</dbReference>
<proteinExistence type="predicted"/>
<evidence type="ECO:0000313" key="3">
    <source>
        <dbReference type="EMBL" id="CAL1387375.1"/>
    </source>
</evidence>
<feature type="region of interest" description="Disordered" evidence="1">
    <location>
        <begin position="53"/>
        <end position="78"/>
    </location>
</feature>
<dbReference type="EMBL" id="OZ034818">
    <property type="protein sequence ID" value="CAL1387375.1"/>
    <property type="molecule type" value="Genomic_DNA"/>
</dbReference>
<dbReference type="GO" id="GO:0003676">
    <property type="term" value="F:nucleic acid binding"/>
    <property type="evidence" value="ECO:0007669"/>
    <property type="project" value="InterPro"/>
</dbReference>
<evidence type="ECO:0000256" key="1">
    <source>
        <dbReference type="SAM" id="MobiDB-lite"/>
    </source>
</evidence>
<name>A0AAV2EN62_9ROSI</name>
<organism evidence="3 4">
    <name type="scientific">Linum trigynum</name>
    <dbReference type="NCBI Taxonomy" id="586398"/>
    <lineage>
        <taxon>Eukaryota</taxon>
        <taxon>Viridiplantae</taxon>
        <taxon>Streptophyta</taxon>
        <taxon>Embryophyta</taxon>
        <taxon>Tracheophyta</taxon>
        <taxon>Spermatophyta</taxon>
        <taxon>Magnoliopsida</taxon>
        <taxon>eudicotyledons</taxon>
        <taxon>Gunneridae</taxon>
        <taxon>Pentapetalae</taxon>
        <taxon>rosids</taxon>
        <taxon>fabids</taxon>
        <taxon>Malpighiales</taxon>
        <taxon>Linaceae</taxon>
        <taxon>Linum</taxon>
    </lineage>
</organism>